<dbReference type="Gene3D" id="3.40.50.150">
    <property type="entry name" value="Vaccinia Virus protein VP39"/>
    <property type="match status" value="1"/>
</dbReference>
<dbReference type="GO" id="GO:0032259">
    <property type="term" value="P:methylation"/>
    <property type="evidence" value="ECO:0007669"/>
    <property type="project" value="UniProtKB-KW"/>
</dbReference>
<proteinExistence type="predicted"/>
<keyword evidence="3" id="KW-0489">Methyltransferase</keyword>
<evidence type="ECO:0000313" key="3">
    <source>
        <dbReference type="EMBL" id="QII82648.1"/>
    </source>
</evidence>
<dbReference type="PANTHER" id="PTHR41313">
    <property type="entry name" value="ADENINE-SPECIFIC METHYLTRANSFERASE"/>
    <property type="match status" value="1"/>
</dbReference>
<gene>
    <name evidence="3" type="ORF">G7057_09525</name>
</gene>
<dbReference type="EMBL" id="CP049740">
    <property type="protein sequence ID" value="QII82648.1"/>
    <property type="molecule type" value="Genomic_DNA"/>
</dbReference>
<dbReference type="AlphaFoldDB" id="A0A6G7KBK1"/>
<dbReference type="PIRSF" id="PIRSF026567">
    <property type="entry name" value="Adenine_mtase_bact_prd"/>
    <property type="match status" value="1"/>
</dbReference>
<dbReference type="PANTHER" id="PTHR41313:SF1">
    <property type="entry name" value="DNA METHYLASE ADENINE-SPECIFIC DOMAIN-CONTAINING PROTEIN"/>
    <property type="match status" value="1"/>
</dbReference>
<sequence length="337" mass="38074">MDTTKLEHLFSTLDQAVLLLQEELDVSYIEALAETIQNIAYDNQAQQMDGLPSEETVKQLNRLYRQLKLNEESREVTHKLLQLSYIKAIKEDKIQVNHQITPDTIASLIAYFTAVVLGDNKEAIHVHDLAVGTGNLLSVVMEALEGKGKSVTAELVDNDDLLISLASNGLHLQGWGENVQFTHSDSLQELLIQPADLAVSDLPVGYYPVDDRAKKFQTSFKEGHSFAHYLLIEQHLKYLKEGGWGVFIVPKDLFESDNQGVLMKWLKGAGYLQAMLHLPQTLFQSEKIQKSIVMIQKKGNGSKQAKQVLLANMPDLKDARRMKEFLGNFNNWREKML</sequence>
<feature type="domain" description="YtxK-like N-terminal helical" evidence="2">
    <location>
        <begin position="7"/>
        <end position="88"/>
    </location>
</feature>
<dbReference type="CDD" id="cd02440">
    <property type="entry name" value="AdoMet_MTases"/>
    <property type="match status" value="1"/>
</dbReference>
<dbReference type="Pfam" id="PF02384">
    <property type="entry name" value="N6_Mtase"/>
    <property type="match status" value="1"/>
</dbReference>
<dbReference type="InterPro" id="IPR029063">
    <property type="entry name" value="SAM-dependent_MTases_sf"/>
</dbReference>
<dbReference type="InterPro" id="IPR052933">
    <property type="entry name" value="DNA_Protect_Modify"/>
</dbReference>
<evidence type="ECO:0000259" key="1">
    <source>
        <dbReference type="Pfam" id="PF02384"/>
    </source>
</evidence>
<evidence type="ECO:0000259" key="2">
    <source>
        <dbReference type="Pfam" id="PF21106"/>
    </source>
</evidence>
<dbReference type="Pfam" id="PF21106">
    <property type="entry name" value="YtxK_like"/>
    <property type="match status" value="1"/>
</dbReference>
<dbReference type="Proteomes" id="UP000501451">
    <property type="component" value="Chromosome"/>
</dbReference>
<feature type="domain" description="DNA methylase adenine-specific" evidence="1">
    <location>
        <begin position="101"/>
        <end position="319"/>
    </location>
</feature>
<evidence type="ECO:0000313" key="4">
    <source>
        <dbReference type="Proteomes" id="UP000501451"/>
    </source>
</evidence>
<dbReference type="SUPFAM" id="SSF53335">
    <property type="entry name" value="S-adenosyl-L-methionine-dependent methyltransferases"/>
    <property type="match status" value="1"/>
</dbReference>
<dbReference type="KEGG" id="jar:G7057_09525"/>
<keyword evidence="4" id="KW-1185">Reference proteome</keyword>
<organism evidence="3 4">
    <name type="scientific">Jeotgalibaca arthritidis</name>
    <dbReference type="NCBI Taxonomy" id="1868794"/>
    <lineage>
        <taxon>Bacteria</taxon>
        <taxon>Bacillati</taxon>
        <taxon>Bacillota</taxon>
        <taxon>Bacilli</taxon>
        <taxon>Lactobacillales</taxon>
        <taxon>Carnobacteriaceae</taxon>
        <taxon>Jeotgalibaca</taxon>
    </lineage>
</organism>
<dbReference type="InterPro" id="IPR048375">
    <property type="entry name" value="YtxK-like_N"/>
</dbReference>
<dbReference type="GO" id="GO:0003677">
    <property type="term" value="F:DNA binding"/>
    <property type="evidence" value="ECO:0007669"/>
    <property type="project" value="InterPro"/>
</dbReference>
<dbReference type="GO" id="GO:0008170">
    <property type="term" value="F:N-methyltransferase activity"/>
    <property type="evidence" value="ECO:0007669"/>
    <property type="project" value="InterPro"/>
</dbReference>
<accession>A0A6G7KBK1</accession>
<dbReference type="InterPro" id="IPR003356">
    <property type="entry name" value="DNA_methylase_A-5"/>
</dbReference>
<keyword evidence="3" id="KW-0808">Transferase</keyword>
<dbReference type="InterPro" id="IPR016843">
    <property type="entry name" value="S-AdoMet-dep_Ade-MeTrfase_prd"/>
</dbReference>
<reference evidence="3 4" key="1">
    <citation type="journal article" date="2017" name="Int. J. Syst. Evol. Microbiol.">
        <title>Jeotgalibaca porci sp. nov. and Jeotgalibaca arthritidis sp. nov., isolated from pigs, and emended description of the genus Jeotgalibaca.</title>
        <authorList>
            <person name="Zamora L."/>
            <person name="Perez-Sancho M."/>
            <person name="Dominguez L."/>
            <person name="Fernandez-Garayzabal J.F."/>
            <person name="Vela A.I."/>
        </authorList>
    </citation>
    <scope>NUCLEOTIDE SEQUENCE [LARGE SCALE GENOMIC DNA]</scope>
    <source>
        <strain evidence="3 4">CECT 9157</strain>
    </source>
</reference>
<name>A0A6G7KBK1_9LACT</name>
<dbReference type="RefSeq" id="WP_166163260.1">
    <property type="nucleotide sequence ID" value="NZ_CP049740.1"/>
</dbReference>
<dbReference type="Gene3D" id="1.10.150.470">
    <property type="match status" value="1"/>
</dbReference>
<protein>
    <submittedName>
        <fullName evidence="3">Class I SAM-dependent methyltransferase</fullName>
    </submittedName>
</protein>